<dbReference type="PANTHER" id="PTHR30576">
    <property type="entry name" value="COLANIC BIOSYNTHESIS UDP-GLUCOSE LIPID CARRIER TRANSFERASE"/>
    <property type="match status" value="1"/>
</dbReference>
<organism evidence="5 6">
    <name type="scientific">Deinococcus rufus</name>
    <dbReference type="NCBI Taxonomy" id="2136097"/>
    <lineage>
        <taxon>Bacteria</taxon>
        <taxon>Thermotogati</taxon>
        <taxon>Deinococcota</taxon>
        <taxon>Deinococci</taxon>
        <taxon>Deinococcales</taxon>
        <taxon>Deinococcaceae</taxon>
        <taxon>Deinococcus</taxon>
    </lineage>
</organism>
<accession>A0ABV7ZC19</accession>
<evidence type="ECO:0000256" key="2">
    <source>
        <dbReference type="SAM" id="Phobius"/>
    </source>
</evidence>
<keyword evidence="5" id="KW-0808">Transferase</keyword>
<evidence type="ECO:0000259" key="3">
    <source>
        <dbReference type="Pfam" id="PF01370"/>
    </source>
</evidence>
<dbReference type="InterPro" id="IPR001509">
    <property type="entry name" value="Epimerase_deHydtase"/>
</dbReference>
<protein>
    <submittedName>
        <fullName evidence="5">Sugar transferase</fullName>
    </submittedName>
</protein>
<keyword evidence="2" id="KW-0472">Membrane</keyword>
<dbReference type="Pfam" id="PF01370">
    <property type="entry name" value="Epimerase"/>
    <property type="match status" value="1"/>
</dbReference>
<feature type="domain" description="Bacterial sugar transferase" evidence="4">
    <location>
        <begin position="335"/>
        <end position="511"/>
    </location>
</feature>
<keyword evidence="2" id="KW-1133">Transmembrane helix</keyword>
<dbReference type="GO" id="GO:0016740">
    <property type="term" value="F:transferase activity"/>
    <property type="evidence" value="ECO:0007669"/>
    <property type="project" value="UniProtKB-KW"/>
</dbReference>
<dbReference type="Gene3D" id="3.40.50.720">
    <property type="entry name" value="NAD(P)-binding Rossmann-like Domain"/>
    <property type="match status" value="1"/>
</dbReference>
<feature type="domain" description="NAD-dependent epimerase/dehydratase" evidence="3">
    <location>
        <begin position="2"/>
        <end position="222"/>
    </location>
</feature>
<dbReference type="Pfam" id="PF02397">
    <property type="entry name" value="Bac_transf"/>
    <property type="match status" value="1"/>
</dbReference>
<keyword evidence="6" id="KW-1185">Reference proteome</keyword>
<keyword evidence="2" id="KW-0812">Transmembrane</keyword>
<evidence type="ECO:0000313" key="6">
    <source>
        <dbReference type="Proteomes" id="UP001595803"/>
    </source>
</evidence>
<reference evidence="6" key="1">
    <citation type="journal article" date="2019" name="Int. J. Syst. Evol. Microbiol.">
        <title>The Global Catalogue of Microorganisms (GCM) 10K type strain sequencing project: providing services to taxonomists for standard genome sequencing and annotation.</title>
        <authorList>
            <consortium name="The Broad Institute Genomics Platform"/>
            <consortium name="The Broad Institute Genome Sequencing Center for Infectious Disease"/>
            <person name="Wu L."/>
            <person name="Ma J."/>
        </authorList>
    </citation>
    <scope>NUCLEOTIDE SEQUENCE [LARGE SCALE GENOMIC DNA]</scope>
    <source>
        <strain evidence="6">CCTCC AB 2017081</strain>
    </source>
</reference>
<feature type="transmembrane region" description="Helical" evidence="2">
    <location>
        <begin position="339"/>
        <end position="361"/>
    </location>
</feature>
<dbReference type="InterPro" id="IPR003362">
    <property type="entry name" value="Bact_transf"/>
</dbReference>
<gene>
    <name evidence="5" type="ORF">ACFOSB_15220</name>
</gene>
<proteinExistence type="inferred from homology"/>
<dbReference type="PANTHER" id="PTHR30576:SF10">
    <property type="entry name" value="SLL5057 PROTEIN"/>
    <property type="match status" value="1"/>
</dbReference>
<name>A0ABV7ZC19_9DEIO</name>
<comment type="caution">
    <text evidence="5">The sequence shown here is derived from an EMBL/GenBank/DDBJ whole genome shotgun (WGS) entry which is preliminary data.</text>
</comment>
<dbReference type="SUPFAM" id="SSF51735">
    <property type="entry name" value="NAD(P)-binding Rossmann-fold domains"/>
    <property type="match status" value="1"/>
</dbReference>
<dbReference type="InterPro" id="IPR036291">
    <property type="entry name" value="NAD(P)-bd_dom_sf"/>
</dbReference>
<dbReference type="Proteomes" id="UP001595803">
    <property type="component" value="Unassembled WGS sequence"/>
</dbReference>
<comment type="similarity">
    <text evidence="1">Belongs to the bacterial sugar transferase family.</text>
</comment>
<evidence type="ECO:0000256" key="1">
    <source>
        <dbReference type="ARBA" id="ARBA00006464"/>
    </source>
</evidence>
<dbReference type="EMBL" id="JBHRZG010000022">
    <property type="protein sequence ID" value="MFC3834202.1"/>
    <property type="molecule type" value="Genomic_DNA"/>
</dbReference>
<dbReference type="RefSeq" id="WP_380102979.1">
    <property type="nucleotide sequence ID" value="NZ_JBHRZG010000022.1"/>
</dbReference>
<evidence type="ECO:0000259" key="4">
    <source>
        <dbReference type="Pfam" id="PF02397"/>
    </source>
</evidence>
<evidence type="ECO:0000313" key="5">
    <source>
        <dbReference type="EMBL" id="MFC3834202.1"/>
    </source>
</evidence>
<sequence>MVGANGFVGKALVSYLTMLNVEVTAASRITQVSTSDVKTVPLPDLSLSDIQWDNVVAGVDAIVYLAARVHVMTDTHPDPLAAYMAVNRDAAVSLATAAANSGVRRFVYLSSVKVNGEVSERPFREDDAPAPTDPYGVSKLAAERDLLKVGTQTGLEVVIIRPPLVYGPGVKANFMALARAAGRGLPLPIGAIENRRSMVYVENLADLIAVTLRHPAAAGQIYFAGDGEDLSTPALTRLLAEAQGRSVRLPRVPIAVLHLLGRLTAREQVIQRLTGSLQVSIAKAQRELDWTPPYPVWQAMARTARAMSHEQVSPQGETAHHLTASQRRYLHLRSVAERVGAAAGLVALLPLLLLLAVLIRLDSPGHPVFRQERAGQHHRPFRIYKFRTMRIDAPHLSTEDMQRSGLKPVTRLGGWLRRLSLDELPQLVNVVKGEMSLIGPRPALMTQERVLTLRETHGVDALRPGITGYAQVTGRDDLQDDEKVAKDAYYLQHVGPALDANVLARTLSSVLHGTGTK</sequence>